<organism evidence="1 2">
    <name type="scientific">Candidatus Methylacidiphilum infernorum</name>
    <dbReference type="NCBI Taxonomy" id="511746"/>
    <lineage>
        <taxon>Bacteria</taxon>
        <taxon>Pseudomonadati</taxon>
        <taxon>Verrucomicrobiota</taxon>
        <taxon>Methylacidiphilae</taxon>
        <taxon>Methylacidiphilales</taxon>
        <taxon>Methylacidiphilaceae</taxon>
        <taxon>Methylacidiphilum (ex Ratnadevi et al. 2023)</taxon>
    </lineage>
</organism>
<dbReference type="RefSeq" id="WP_206844413.1">
    <property type="nucleotide sequence ID" value="NZ_CP065956.1"/>
</dbReference>
<gene>
    <name evidence="1" type="ORF">EM20IM_06255</name>
</gene>
<keyword evidence="2" id="KW-1185">Reference proteome</keyword>
<protein>
    <submittedName>
        <fullName evidence="1">Uncharacterized protein</fullName>
    </submittedName>
</protein>
<name>A0ABX7PT91_9BACT</name>
<dbReference type="EMBL" id="CP065956">
    <property type="protein sequence ID" value="QSR86112.1"/>
    <property type="molecule type" value="Genomic_DNA"/>
</dbReference>
<reference evidence="1 2" key="1">
    <citation type="submission" date="2020-12" db="EMBL/GenBank/DDBJ databases">
        <authorList>
            <person name="Awala S.I."/>
            <person name="Gwak J.-H."/>
            <person name="Kim S.-J."/>
            <person name="Rhee S.-K."/>
        </authorList>
    </citation>
    <scope>NUCLEOTIDE SEQUENCE [LARGE SCALE GENOMIC DNA]</scope>
    <source>
        <strain evidence="1 2">IT5</strain>
    </source>
</reference>
<proteinExistence type="predicted"/>
<evidence type="ECO:0000313" key="2">
    <source>
        <dbReference type="Proteomes" id="UP000663088"/>
    </source>
</evidence>
<sequence>MKSKILAIFLFLLVGGVPLGSQAKPLGGKAHCNCGKNCAHAQNCFGFKARCDHGQRK</sequence>
<accession>A0ABX7PT91</accession>
<dbReference type="Proteomes" id="UP000663088">
    <property type="component" value="Chromosome"/>
</dbReference>
<evidence type="ECO:0000313" key="1">
    <source>
        <dbReference type="EMBL" id="QSR86112.1"/>
    </source>
</evidence>